<dbReference type="EMBL" id="AP014924">
    <property type="protein sequence ID" value="BAS26872.1"/>
    <property type="molecule type" value="Genomic_DNA"/>
</dbReference>
<gene>
    <name evidence="1" type="ORF">LIP_1015</name>
</gene>
<name>A0A0K2SIM0_LIMPI</name>
<reference evidence="2" key="2">
    <citation type="journal article" date="2016" name="Int. J. Syst. Evol. Microbiol.">
        <title>Complete genome sequence and cell structure of Limnochorda pilosa, a Gram-negative spore-former within the phylum Firmicutes.</title>
        <authorList>
            <person name="Watanabe M."/>
            <person name="Kojima H."/>
            <person name="Fukui M."/>
        </authorList>
    </citation>
    <scope>NUCLEOTIDE SEQUENCE [LARGE SCALE GENOMIC DNA]</scope>
    <source>
        <strain evidence="2">HC45</strain>
    </source>
</reference>
<reference evidence="2" key="1">
    <citation type="submission" date="2015-07" db="EMBL/GenBank/DDBJ databases">
        <title>Complete genome sequence and phylogenetic analysis of Limnochorda pilosa.</title>
        <authorList>
            <person name="Watanabe M."/>
            <person name="Kojima H."/>
            <person name="Fukui M."/>
        </authorList>
    </citation>
    <scope>NUCLEOTIDE SEQUENCE [LARGE SCALE GENOMIC DNA]</scope>
    <source>
        <strain evidence="2">HC45</strain>
    </source>
</reference>
<dbReference type="Proteomes" id="UP000065807">
    <property type="component" value="Chromosome"/>
</dbReference>
<accession>A0A0K2SIM0</accession>
<sequence length="109" mass="12445">MHGLRLQLGSAFDLRWVANRPVHVEPVEERHLALDTLLALCLGVVQVPGCRTPFTRCPRPVVHEDVHERRSDVPVAVHCGRKKAVHAVRLAVIPRRCHRRDVPSFRCRL</sequence>
<evidence type="ECO:0000313" key="2">
    <source>
        <dbReference type="Proteomes" id="UP000065807"/>
    </source>
</evidence>
<keyword evidence="2" id="KW-1185">Reference proteome</keyword>
<organism evidence="1 2">
    <name type="scientific">Limnochorda pilosa</name>
    <dbReference type="NCBI Taxonomy" id="1555112"/>
    <lineage>
        <taxon>Bacteria</taxon>
        <taxon>Bacillati</taxon>
        <taxon>Bacillota</taxon>
        <taxon>Limnochordia</taxon>
        <taxon>Limnochordales</taxon>
        <taxon>Limnochordaceae</taxon>
        <taxon>Limnochorda</taxon>
    </lineage>
</organism>
<dbReference type="KEGG" id="lpil:LIP_1015"/>
<evidence type="ECO:0000313" key="1">
    <source>
        <dbReference type="EMBL" id="BAS26872.1"/>
    </source>
</evidence>
<proteinExistence type="predicted"/>
<protein>
    <submittedName>
        <fullName evidence="1">Uncharacterized protein</fullName>
    </submittedName>
</protein>
<dbReference type="AlphaFoldDB" id="A0A0K2SIM0"/>